<evidence type="ECO:0000256" key="10">
    <source>
        <dbReference type="ARBA" id="ARBA00047984"/>
    </source>
</evidence>
<dbReference type="Pfam" id="PF17862">
    <property type="entry name" value="AAA_lid_3"/>
    <property type="match status" value="2"/>
</dbReference>
<dbReference type="PROSITE" id="PS00674">
    <property type="entry name" value="AAA"/>
    <property type="match status" value="1"/>
</dbReference>
<dbReference type="SMART" id="SM00847">
    <property type="entry name" value="HA2"/>
    <property type="match status" value="1"/>
</dbReference>
<proteinExistence type="inferred from homology"/>
<sequence length="1297" mass="144533">MESCSTSSSSNTINKNQWRAEEAIAGNAKALQALRQLIILPLLFSREAKKLGIRWWPRGLLLYGPPGTGKTSLVRAVVQECGAHLTVISPHSVRRAHAGESEKFLREAFSEASSHAMSGKPSVIFIDEIDAICPRRNSRGQQDVRVTTQLCILMDSINSSTNAAQVVVVASTNKVDAIDPTLRRSGHFEADIEVTTPNEEERFQILKLYTKKIPMDSNIDLQAIAASCNGYVGADLEALCHEATESAIKRSSDANEDPSMFSVTLEDWKHAISVVGPSITRGVTVDIPNVTWEDIGGLKDLKRKLQQAVEWPIKHSTAFARLGISPTRGILLHGPPGCSKTTLVKAAAHAAQACFYSLSCAELYSMYVGEGEAMLRNTFHRARLTAPSIIFFDEVDAVATKRSGSSSNNVSVQERLLTTLLTEMDGLEEAKGILVLAATNRPQVIDAALTRPGRFDLVLYVPPPDLEARYEILRVHTSKMQIAADVDLRRIAEDTELFTGAELEGLCMEAGIVALREDMSATAVCDRHFQTVKNSLKPSLTQEEIDSYSSFKKCQPLQPSEQIESSSKPKYKTNFLASMAQGGLNNHAESHRTNGKFYNNNSKVDSFSRRQRIVQHRKSLPIASVERRLVEEVQKNDILIIVGETGSGKTTQLPQFLFNGGLCREGKVIGVTQPRRVAAVTVAKRVAEECGVQLGQKVGYSIRFEDVTSSSTRIKYMTDGLLLREALLDPYLSSYSVIIVDEAHERTVHTDVLLGLLKNVQIARSRSFNNHLSSENKKTKNGTLLEKESDAQYTSFLKGRQGKKFPPLKLIIMSASLDARLFSEFFGGARAVHIQGRQFPVDIFYTRHAEPDYLDAALITIFQIHLEEGPGDILVFLTGQEEIESVERLVKDRLQQLPENSKKLVIFPIFSSLPSEQQMQVFSPTPAGFRKVILATNIAETSVTIPGIKYVIDPGFVKARTYDPNKGLESLVTIPISKAQALQRSGRAGREGPGKCFRLYPEIEFEKLEDSTIPEIKRCNLSNVILQLKAMGVDDIIGFDFVDKPSRSAIVKSLEQLFLLGALTDECRLSDPVGHQMARLPLNPIYSKALILASEFKCLEEMLITVAMLSVESIFYVPREKVEEARATMKCFSSPEGDHQTLINVYRAADEFLEKRKFGLGKEKVEKILRKWCKENFINSRSLRHARDVHSQIRGHVEQMGLHVASCGEDMLQFRRCLAASFFLNGAIKQPEGTYRAFSTGEMVQIHPSSVLFRTKPDCIIFNELLQTNHKYIRNITRIDYLWLTELAPHYYTMQQS</sequence>
<dbReference type="InterPro" id="IPR003959">
    <property type="entry name" value="ATPase_AAA_core"/>
</dbReference>
<dbReference type="GO" id="GO:0016887">
    <property type="term" value="F:ATP hydrolysis activity"/>
    <property type="evidence" value="ECO:0007669"/>
    <property type="project" value="InterPro"/>
</dbReference>
<evidence type="ECO:0000256" key="4">
    <source>
        <dbReference type="ARBA" id="ARBA00022728"/>
    </source>
</evidence>
<dbReference type="InterPro" id="IPR002464">
    <property type="entry name" value="DNA/RNA_helicase_DEAH_CS"/>
</dbReference>
<dbReference type="InterPro" id="IPR003960">
    <property type="entry name" value="ATPase_AAA_CS"/>
</dbReference>
<evidence type="ECO:0000256" key="3">
    <source>
        <dbReference type="ARBA" id="ARBA00022664"/>
    </source>
</evidence>
<dbReference type="PROSITE" id="PS51192">
    <property type="entry name" value="HELICASE_ATP_BIND_1"/>
    <property type="match status" value="1"/>
</dbReference>
<keyword evidence="5" id="KW-0547">Nucleotide-binding</keyword>
<accession>A0A8K0DPM5</accession>
<keyword evidence="3" id="KW-0507">mRNA processing</keyword>
<evidence type="ECO:0000259" key="11">
    <source>
        <dbReference type="PROSITE" id="PS51192"/>
    </source>
</evidence>
<dbReference type="Proteomes" id="UP000796880">
    <property type="component" value="Unassembled WGS sequence"/>
</dbReference>
<dbReference type="PROSITE" id="PS00690">
    <property type="entry name" value="DEAH_ATP_HELICASE"/>
    <property type="match status" value="1"/>
</dbReference>
<dbReference type="GO" id="GO:0005681">
    <property type="term" value="C:spliceosomal complex"/>
    <property type="evidence" value="ECO:0007669"/>
    <property type="project" value="UniProtKB-KW"/>
</dbReference>
<dbReference type="Pfam" id="PF00271">
    <property type="entry name" value="Helicase_C"/>
    <property type="match status" value="1"/>
</dbReference>
<keyword evidence="7" id="KW-0347">Helicase</keyword>
<evidence type="ECO:0000256" key="5">
    <source>
        <dbReference type="ARBA" id="ARBA00022741"/>
    </source>
</evidence>
<gene>
    <name evidence="13" type="ORF">FNV43_RR26326</name>
</gene>
<protein>
    <recommendedName>
        <fullName evidence="2">RNA helicase</fullName>
        <ecNumber evidence="2">3.6.4.13</ecNumber>
    </recommendedName>
</protein>
<dbReference type="OrthoDB" id="10253254at2759"/>
<dbReference type="GO" id="GO:0005524">
    <property type="term" value="F:ATP binding"/>
    <property type="evidence" value="ECO:0007669"/>
    <property type="project" value="UniProtKB-KW"/>
</dbReference>
<feature type="domain" description="Helicase C-terminal" evidence="12">
    <location>
        <begin position="858"/>
        <end position="1032"/>
    </location>
</feature>
<organism evidence="13 14">
    <name type="scientific">Rhamnella rubrinervis</name>
    <dbReference type="NCBI Taxonomy" id="2594499"/>
    <lineage>
        <taxon>Eukaryota</taxon>
        <taxon>Viridiplantae</taxon>
        <taxon>Streptophyta</taxon>
        <taxon>Embryophyta</taxon>
        <taxon>Tracheophyta</taxon>
        <taxon>Spermatophyta</taxon>
        <taxon>Magnoliopsida</taxon>
        <taxon>eudicotyledons</taxon>
        <taxon>Gunneridae</taxon>
        <taxon>Pentapetalae</taxon>
        <taxon>rosids</taxon>
        <taxon>fabids</taxon>
        <taxon>Rosales</taxon>
        <taxon>Rhamnaceae</taxon>
        <taxon>rhamnoid group</taxon>
        <taxon>Rhamneae</taxon>
        <taxon>Rhamnella</taxon>
    </lineage>
</organism>
<dbReference type="Pfam" id="PF21010">
    <property type="entry name" value="HA2_C"/>
    <property type="match status" value="1"/>
</dbReference>
<dbReference type="SMART" id="SM00487">
    <property type="entry name" value="DEXDc"/>
    <property type="match status" value="1"/>
</dbReference>
<comment type="similarity">
    <text evidence="1">Belongs to the AAA ATPase family.</text>
</comment>
<dbReference type="GO" id="GO:0008380">
    <property type="term" value="P:RNA splicing"/>
    <property type="evidence" value="ECO:0007669"/>
    <property type="project" value="UniProtKB-KW"/>
</dbReference>
<evidence type="ECO:0000256" key="7">
    <source>
        <dbReference type="ARBA" id="ARBA00022806"/>
    </source>
</evidence>
<reference evidence="13" key="1">
    <citation type="submission" date="2020-03" db="EMBL/GenBank/DDBJ databases">
        <title>A high-quality chromosome-level genome assembly of a woody plant with both climbing and erect habits, Rhamnella rubrinervis.</title>
        <authorList>
            <person name="Lu Z."/>
            <person name="Yang Y."/>
            <person name="Zhu X."/>
            <person name="Sun Y."/>
        </authorList>
    </citation>
    <scope>NUCLEOTIDE SEQUENCE</scope>
    <source>
        <strain evidence="13">BYM</strain>
        <tissue evidence="13">Leaf</tissue>
    </source>
</reference>
<dbReference type="FunFam" id="3.40.50.300:FF:001439">
    <property type="entry name" value="Cell division control protein 48 homolog B"/>
    <property type="match status" value="1"/>
</dbReference>
<evidence type="ECO:0000259" key="12">
    <source>
        <dbReference type="PROSITE" id="PS51194"/>
    </source>
</evidence>
<dbReference type="SMART" id="SM00382">
    <property type="entry name" value="AAA"/>
    <property type="match status" value="3"/>
</dbReference>
<evidence type="ECO:0000256" key="9">
    <source>
        <dbReference type="ARBA" id="ARBA00023187"/>
    </source>
</evidence>
<dbReference type="GO" id="GO:0003725">
    <property type="term" value="F:double-stranded RNA binding"/>
    <property type="evidence" value="ECO:0007669"/>
    <property type="project" value="TreeGrafter"/>
</dbReference>
<keyword evidence="9" id="KW-0508">mRNA splicing</keyword>
<dbReference type="Pfam" id="PF04408">
    <property type="entry name" value="WHD_HA2"/>
    <property type="match status" value="1"/>
</dbReference>
<dbReference type="InterPro" id="IPR003593">
    <property type="entry name" value="AAA+_ATPase"/>
</dbReference>
<dbReference type="PROSITE" id="PS51194">
    <property type="entry name" value="HELICASE_CTER"/>
    <property type="match status" value="1"/>
</dbReference>
<evidence type="ECO:0000256" key="8">
    <source>
        <dbReference type="ARBA" id="ARBA00022840"/>
    </source>
</evidence>
<dbReference type="Pfam" id="PF07717">
    <property type="entry name" value="OB_NTP_bind"/>
    <property type="match status" value="1"/>
</dbReference>
<keyword evidence="6" id="KW-0378">Hydrolase</keyword>
<feature type="domain" description="Helicase ATP-binding" evidence="11">
    <location>
        <begin position="630"/>
        <end position="835"/>
    </location>
</feature>
<dbReference type="InterPro" id="IPR048333">
    <property type="entry name" value="HA2_WH"/>
</dbReference>
<dbReference type="GO" id="GO:0045943">
    <property type="term" value="P:positive regulation of transcription by RNA polymerase I"/>
    <property type="evidence" value="ECO:0007669"/>
    <property type="project" value="TreeGrafter"/>
</dbReference>
<dbReference type="SMART" id="SM00490">
    <property type="entry name" value="HELICc"/>
    <property type="match status" value="1"/>
</dbReference>
<dbReference type="GO" id="GO:0003724">
    <property type="term" value="F:RNA helicase activity"/>
    <property type="evidence" value="ECO:0007669"/>
    <property type="project" value="UniProtKB-EC"/>
</dbReference>
<keyword evidence="14" id="KW-1185">Reference proteome</keyword>
<dbReference type="InterPro" id="IPR011709">
    <property type="entry name" value="DEAD-box_helicase_OB_fold"/>
</dbReference>
<dbReference type="PANTHER" id="PTHR18934">
    <property type="entry name" value="ATP-DEPENDENT RNA HELICASE"/>
    <property type="match status" value="1"/>
</dbReference>
<dbReference type="InterPro" id="IPR041569">
    <property type="entry name" value="AAA_lid_3"/>
</dbReference>
<dbReference type="InterPro" id="IPR007502">
    <property type="entry name" value="Helicase-assoc_dom"/>
</dbReference>
<dbReference type="Gene3D" id="1.20.120.1080">
    <property type="match status" value="1"/>
</dbReference>
<dbReference type="GO" id="GO:0005730">
    <property type="term" value="C:nucleolus"/>
    <property type="evidence" value="ECO:0007669"/>
    <property type="project" value="UniProtKB-ARBA"/>
</dbReference>
<dbReference type="Gene3D" id="1.10.8.60">
    <property type="match status" value="2"/>
</dbReference>
<evidence type="ECO:0000256" key="6">
    <source>
        <dbReference type="ARBA" id="ARBA00022801"/>
    </source>
</evidence>
<dbReference type="InterPro" id="IPR014001">
    <property type="entry name" value="Helicase_ATP-bd"/>
</dbReference>
<comment type="caution">
    <text evidence="13">The sequence shown here is derived from an EMBL/GenBank/DDBJ whole genome shotgun (WGS) entry which is preliminary data.</text>
</comment>
<dbReference type="InterPro" id="IPR001650">
    <property type="entry name" value="Helicase_C-like"/>
</dbReference>
<dbReference type="FunFam" id="1.10.8.60:FF:000038">
    <property type="entry name" value="spermatogenesis-associated protein 5-like protein 1"/>
    <property type="match status" value="1"/>
</dbReference>
<comment type="catalytic activity">
    <reaction evidence="10">
        <text>ATP + H2O = ADP + phosphate + H(+)</text>
        <dbReference type="Rhea" id="RHEA:13065"/>
        <dbReference type="ChEBI" id="CHEBI:15377"/>
        <dbReference type="ChEBI" id="CHEBI:15378"/>
        <dbReference type="ChEBI" id="CHEBI:30616"/>
        <dbReference type="ChEBI" id="CHEBI:43474"/>
        <dbReference type="ChEBI" id="CHEBI:456216"/>
        <dbReference type="EC" id="3.6.4.13"/>
    </reaction>
</comment>
<dbReference type="CDD" id="cd17978">
    <property type="entry name" value="DEXHc_DHX33"/>
    <property type="match status" value="1"/>
</dbReference>
<dbReference type="GO" id="GO:0006397">
    <property type="term" value="P:mRNA processing"/>
    <property type="evidence" value="ECO:0007669"/>
    <property type="project" value="UniProtKB-KW"/>
</dbReference>
<dbReference type="EC" id="3.6.4.13" evidence="2"/>
<evidence type="ECO:0000256" key="2">
    <source>
        <dbReference type="ARBA" id="ARBA00012552"/>
    </source>
</evidence>
<dbReference type="FunFam" id="3.40.50.300:FF:001107">
    <property type="entry name" value="Cell division control protein 48-B-like protein"/>
    <property type="match status" value="1"/>
</dbReference>
<evidence type="ECO:0000313" key="13">
    <source>
        <dbReference type="EMBL" id="KAF3431595.1"/>
    </source>
</evidence>
<dbReference type="Pfam" id="PF00004">
    <property type="entry name" value="AAA"/>
    <property type="match status" value="2"/>
</dbReference>
<dbReference type="CDD" id="cd18791">
    <property type="entry name" value="SF2_C_RHA"/>
    <property type="match status" value="1"/>
</dbReference>
<dbReference type="InterPro" id="IPR027417">
    <property type="entry name" value="P-loop_NTPase"/>
</dbReference>
<dbReference type="SUPFAM" id="SSF52540">
    <property type="entry name" value="P-loop containing nucleoside triphosphate hydrolases"/>
    <property type="match status" value="3"/>
</dbReference>
<keyword evidence="4" id="KW-0747">Spliceosome</keyword>
<keyword evidence="8" id="KW-0067">ATP-binding</keyword>
<evidence type="ECO:0000313" key="14">
    <source>
        <dbReference type="Proteomes" id="UP000796880"/>
    </source>
</evidence>
<dbReference type="Gene3D" id="3.40.50.300">
    <property type="entry name" value="P-loop containing nucleotide triphosphate hydrolases"/>
    <property type="match status" value="4"/>
</dbReference>
<evidence type="ECO:0000256" key="1">
    <source>
        <dbReference type="ARBA" id="ARBA00006914"/>
    </source>
</evidence>
<dbReference type="EMBL" id="VOIH02000012">
    <property type="protein sequence ID" value="KAF3431595.1"/>
    <property type="molecule type" value="Genomic_DNA"/>
</dbReference>
<dbReference type="PANTHER" id="PTHR18934:SF118">
    <property type="entry name" value="ATP-DEPENDENT RNA HELICASE DHX33"/>
    <property type="match status" value="1"/>
</dbReference>
<dbReference type="FunFam" id="3.40.50.300:FF:000007">
    <property type="entry name" value="Pre-mRNA-splicing factor ATP-dependent RNA helicase"/>
    <property type="match status" value="1"/>
</dbReference>
<name>A0A8K0DPM5_9ROSA</name>